<evidence type="ECO:0000313" key="10">
    <source>
        <dbReference type="EMBL" id="MEE6186496.1"/>
    </source>
</evidence>
<evidence type="ECO:0000256" key="4">
    <source>
        <dbReference type="ARBA" id="ARBA00022729"/>
    </source>
</evidence>
<comment type="caution">
    <text evidence="10">The sequence shown here is derived from an EMBL/GenBank/DDBJ whole genome shotgun (WGS) entry which is preliminary data.</text>
</comment>
<dbReference type="RefSeq" id="WP_330973905.1">
    <property type="nucleotide sequence ID" value="NZ_JAZGLY010000002.1"/>
</dbReference>
<proteinExistence type="inferred from homology"/>
<gene>
    <name evidence="10" type="ORF">V2H41_04340</name>
</gene>
<dbReference type="Pfam" id="PF08124">
    <property type="entry name" value="Lyase_8_N"/>
    <property type="match status" value="1"/>
</dbReference>
<dbReference type="Gene3D" id="2.70.98.10">
    <property type="match status" value="1"/>
</dbReference>
<keyword evidence="6 10" id="KW-0456">Lyase</keyword>
<evidence type="ECO:0000259" key="9">
    <source>
        <dbReference type="Pfam" id="PF08124"/>
    </source>
</evidence>
<keyword evidence="5" id="KW-0106">Calcium</keyword>
<evidence type="ECO:0000313" key="11">
    <source>
        <dbReference type="Proteomes" id="UP001357452"/>
    </source>
</evidence>
<dbReference type="Pfam" id="PF02884">
    <property type="entry name" value="Lyase_8_C"/>
    <property type="match status" value="1"/>
</dbReference>
<dbReference type="InterPro" id="IPR012970">
    <property type="entry name" value="Lyase_8_alpha_N"/>
</dbReference>
<dbReference type="InterPro" id="IPR011071">
    <property type="entry name" value="Lyase_8-like_C"/>
</dbReference>
<feature type="domain" description="Polysaccharide lyase family 8 central" evidence="7">
    <location>
        <begin position="332"/>
        <end position="569"/>
    </location>
</feature>
<dbReference type="SUPFAM" id="SSF74650">
    <property type="entry name" value="Galactose mutarotase-like"/>
    <property type="match status" value="1"/>
</dbReference>
<dbReference type="InterPro" id="IPR008929">
    <property type="entry name" value="Chondroitin_lyas"/>
</dbReference>
<evidence type="ECO:0000259" key="7">
    <source>
        <dbReference type="Pfam" id="PF02278"/>
    </source>
</evidence>
<dbReference type="Gene3D" id="2.60.220.10">
    <property type="entry name" value="Polysaccharide lyase family 8-like, C-terminal"/>
    <property type="match status" value="1"/>
</dbReference>
<dbReference type="InterPro" id="IPR011013">
    <property type="entry name" value="Gal_mutarotase_sf_dom"/>
</dbReference>
<evidence type="ECO:0000256" key="6">
    <source>
        <dbReference type="ARBA" id="ARBA00023239"/>
    </source>
</evidence>
<keyword evidence="11" id="KW-1185">Reference proteome</keyword>
<dbReference type="InterPro" id="IPR003159">
    <property type="entry name" value="Lyase_8_central_dom"/>
</dbReference>
<dbReference type="PANTHER" id="PTHR38481">
    <property type="entry name" value="HYALURONATE LYASE"/>
    <property type="match status" value="1"/>
</dbReference>
<dbReference type="EMBL" id="JAZGLY010000002">
    <property type="protein sequence ID" value="MEE6186496.1"/>
    <property type="molecule type" value="Genomic_DNA"/>
</dbReference>
<comment type="cofactor">
    <cofactor evidence="1">
        <name>Ca(2+)</name>
        <dbReference type="ChEBI" id="CHEBI:29108"/>
    </cofactor>
</comment>
<reference evidence="10 11" key="1">
    <citation type="submission" date="2024-01" db="EMBL/GenBank/DDBJ databases">
        <title>Niabella digestum sp. nov., isolated from waste digestion system.</title>
        <authorList>
            <person name="Zhang L."/>
        </authorList>
    </citation>
    <scope>NUCLEOTIDE SEQUENCE [LARGE SCALE GENOMIC DNA]</scope>
    <source>
        <strain evidence="10 11">A18</strain>
    </source>
</reference>
<dbReference type="GO" id="GO:0016829">
    <property type="term" value="F:lyase activity"/>
    <property type="evidence" value="ECO:0007669"/>
    <property type="project" value="UniProtKB-KW"/>
</dbReference>
<keyword evidence="4" id="KW-0732">Signal</keyword>
<comment type="subunit">
    <text evidence="3">Monomer.</text>
</comment>
<protein>
    <submittedName>
        <fullName evidence="10">Polysaccharide lyase family 8 super-sandwich domain-containing protein</fullName>
    </submittedName>
</protein>
<dbReference type="PANTHER" id="PTHR38481:SF1">
    <property type="entry name" value="HYALURONATE LYASE"/>
    <property type="match status" value="1"/>
</dbReference>
<name>A0ABU7REW6_9BACT</name>
<feature type="domain" description="Polysaccharide lyase family 8 C-terminal" evidence="8">
    <location>
        <begin position="588"/>
        <end position="651"/>
    </location>
</feature>
<evidence type="ECO:0000256" key="3">
    <source>
        <dbReference type="ARBA" id="ARBA00011245"/>
    </source>
</evidence>
<evidence type="ECO:0000256" key="1">
    <source>
        <dbReference type="ARBA" id="ARBA00001913"/>
    </source>
</evidence>
<dbReference type="Gene3D" id="1.50.10.100">
    <property type="entry name" value="Chondroitin AC/alginate lyase"/>
    <property type="match status" value="1"/>
</dbReference>
<sequence>MRRCFFSIYVILILFSLLFAFSGYGQSDTIINRYRSYLLQIDTTDIAYVQKLHNSIRPDGTWSDINYQDTEPAAWNVSEHLKRLQAMATLFTKPNNALYQDISLLRSIEKAIDHWIEKRYQSSNWWHNQIGVPRYMRDIIILLRHYLDDNRWQKALSVMAQLQVNDHYLAGNLIWCADLGLHYAALTDDLQLMQRCRDLIVKEVKIGRGEGIQPDYSFQQHGARLQMYQYGKAYIWESLRIAWQLRGTSLAFPDEKVQILTEVVLSGWQWMARGIYTVPGTMDRSSSRKGELRAADIRPLIPFIVAVSPERKRELMEMNAVMNQSRSLKGFRYYPFSDFAAYHRPEFSFFLKTISTRTLPTESINRENLKGKLLNSGDAYLIRTGEEYTDLMPVWDWNRLPGITAFQGAHAIERKEFVGSVSDGVSGVSVMDYVIKDSIGRQKLSAKKLWVCYEDFIICLIAGIKDEQIPGRIYTAIDQCRWHGSIATDLNSIELSEGTHVLHGVSWVYHNGFAYILLESSDMEIQLKSVTGSWHDINRAESKTVITEKVFTPVIYHNSKENNATGYVLTRANSTAAVNKLVRRPHWSVIANDENVQAVHLKKNVLMAAFHNAGTVPYKKGKINVDKACLMLVKGGKIYISDPTHKGATVTITTHRHAKTIALPKDGKTIIIENLL</sequence>
<feature type="domain" description="Polysaccharide lyase 8 N-terminal alpha-helical" evidence="9">
    <location>
        <begin position="25"/>
        <end position="293"/>
    </location>
</feature>
<comment type="similarity">
    <text evidence="2">Belongs to the polysaccharide lyase 8 family.</text>
</comment>
<evidence type="ECO:0000259" key="8">
    <source>
        <dbReference type="Pfam" id="PF02884"/>
    </source>
</evidence>
<dbReference type="SUPFAM" id="SSF49863">
    <property type="entry name" value="Hyaluronate lyase-like, C-terminal domain"/>
    <property type="match status" value="1"/>
</dbReference>
<dbReference type="InterPro" id="IPR014718">
    <property type="entry name" value="GH-type_carb-bd"/>
</dbReference>
<accession>A0ABU7REW6</accession>
<dbReference type="Pfam" id="PF02278">
    <property type="entry name" value="Lyase_8"/>
    <property type="match status" value="1"/>
</dbReference>
<evidence type="ECO:0000256" key="2">
    <source>
        <dbReference type="ARBA" id="ARBA00006699"/>
    </source>
</evidence>
<dbReference type="InterPro" id="IPR038970">
    <property type="entry name" value="Lyase_8"/>
</dbReference>
<dbReference type="SUPFAM" id="SSF48230">
    <property type="entry name" value="Chondroitin AC/alginate lyase"/>
    <property type="match status" value="1"/>
</dbReference>
<dbReference type="Proteomes" id="UP001357452">
    <property type="component" value="Unassembled WGS sequence"/>
</dbReference>
<dbReference type="InterPro" id="IPR004103">
    <property type="entry name" value="Lyase_8_C"/>
</dbReference>
<evidence type="ECO:0000256" key="5">
    <source>
        <dbReference type="ARBA" id="ARBA00022837"/>
    </source>
</evidence>
<organism evidence="10 11">
    <name type="scientific">Niabella digestorum</name>
    <dbReference type="NCBI Taxonomy" id="3117701"/>
    <lineage>
        <taxon>Bacteria</taxon>
        <taxon>Pseudomonadati</taxon>
        <taxon>Bacteroidota</taxon>
        <taxon>Chitinophagia</taxon>
        <taxon>Chitinophagales</taxon>
        <taxon>Chitinophagaceae</taxon>
        <taxon>Niabella</taxon>
    </lineage>
</organism>